<dbReference type="InterPro" id="IPR055275">
    <property type="entry name" value="Ferredox_Rdtase"/>
</dbReference>
<dbReference type="InterPro" id="IPR036188">
    <property type="entry name" value="FAD/NAD-bd_sf"/>
</dbReference>
<organism evidence="17 18">
    <name type="scientific">Cotesia congregata</name>
    <name type="common">Parasitoid wasp</name>
    <name type="synonym">Apanteles congregatus</name>
    <dbReference type="NCBI Taxonomy" id="51543"/>
    <lineage>
        <taxon>Eukaryota</taxon>
        <taxon>Metazoa</taxon>
        <taxon>Ecdysozoa</taxon>
        <taxon>Arthropoda</taxon>
        <taxon>Hexapoda</taxon>
        <taxon>Insecta</taxon>
        <taxon>Pterygota</taxon>
        <taxon>Neoptera</taxon>
        <taxon>Endopterygota</taxon>
        <taxon>Hymenoptera</taxon>
        <taxon>Apocrita</taxon>
        <taxon>Ichneumonoidea</taxon>
        <taxon>Braconidae</taxon>
        <taxon>Microgastrinae</taxon>
        <taxon>Cotesia</taxon>
    </lineage>
</organism>
<comment type="caution">
    <text evidence="17">The sequence shown here is derived from an EMBL/GenBank/DDBJ whole genome shotgun (WGS) entry which is preliminary data.</text>
</comment>
<dbReference type="Gene3D" id="3.50.50.60">
    <property type="entry name" value="FAD/NAD(P)-binding domain"/>
    <property type="match status" value="1"/>
</dbReference>
<keyword evidence="8 13" id="KW-0274">FAD</keyword>
<feature type="binding site" evidence="15">
    <location>
        <position position="220"/>
    </location>
    <ligand>
        <name>NADP(+)</name>
        <dbReference type="ChEBI" id="CHEBI:58349"/>
    </ligand>
</feature>
<dbReference type="Proteomes" id="UP000786811">
    <property type="component" value="Unassembled WGS sequence"/>
</dbReference>
<gene>
    <name evidence="17" type="ORF">HICCMSTLAB_LOCUS8355</name>
</gene>
<evidence type="ECO:0000313" key="18">
    <source>
        <dbReference type="Proteomes" id="UP000786811"/>
    </source>
</evidence>
<feature type="binding site" evidence="15">
    <location>
        <begin position="208"/>
        <end position="209"/>
    </location>
    <ligand>
        <name>NADP(+)</name>
        <dbReference type="ChEBI" id="CHEBI:58349"/>
    </ligand>
</feature>
<proteinExistence type="inferred from homology"/>
<feature type="binding site" evidence="14">
    <location>
        <position position="49"/>
    </location>
    <ligand>
        <name>FAD</name>
        <dbReference type="ChEBI" id="CHEBI:57692"/>
    </ligand>
</feature>
<dbReference type="InterPro" id="IPR021163">
    <property type="entry name" value="Ferredox_Rdtase_adrenod"/>
</dbReference>
<feature type="binding site" evidence="15">
    <location>
        <begin position="164"/>
        <end position="167"/>
    </location>
    <ligand>
        <name>NADP(+)</name>
        <dbReference type="ChEBI" id="CHEBI:58349"/>
    </ligand>
</feature>
<dbReference type="AlphaFoldDB" id="A0A8J2HEB0"/>
<evidence type="ECO:0000313" key="17">
    <source>
        <dbReference type="EMBL" id="CAG5096728.1"/>
    </source>
</evidence>
<evidence type="ECO:0000256" key="9">
    <source>
        <dbReference type="ARBA" id="ARBA00022857"/>
    </source>
</evidence>
<keyword evidence="6" id="KW-0813">Transport</keyword>
<feature type="binding site" evidence="14">
    <location>
        <position position="93"/>
    </location>
    <ligand>
        <name>FAD</name>
        <dbReference type="ChEBI" id="CHEBI:57692"/>
    </ligand>
</feature>
<dbReference type="InterPro" id="IPR023753">
    <property type="entry name" value="FAD/NAD-binding_dom"/>
</dbReference>
<comment type="pathway">
    <text evidence="2">Steroid metabolism; cholesterol metabolism.</text>
</comment>
<keyword evidence="9 13" id="KW-0521">NADP</keyword>
<evidence type="ECO:0000259" key="16">
    <source>
        <dbReference type="Pfam" id="PF07992"/>
    </source>
</evidence>
<evidence type="ECO:0000256" key="10">
    <source>
        <dbReference type="ARBA" id="ARBA00022982"/>
    </source>
</evidence>
<comment type="catalytic activity">
    <reaction evidence="12 13">
        <text>2 reduced [adrenodoxin] + NADP(+) + H(+) = 2 oxidized [adrenodoxin] + NADPH</text>
        <dbReference type="Rhea" id="RHEA:42312"/>
        <dbReference type="Rhea" id="RHEA-COMP:9998"/>
        <dbReference type="Rhea" id="RHEA-COMP:9999"/>
        <dbReference type="ChEBI" id="CHEBI:15378"/>
        <dbReference type="ChEBI" id="CHEBI:33737"/>
        <dbReference type="ChEBI" id="CHEBI:33738"/>
        <dbReference type="ChEBI" id="CHEBI:57783"/>
        <dbReference type="ChEBI" id="CHEBI:58349"/>
        <dbReference type="EC" id="1.18.1.6"/>
    </reaction>
</comment>
<feature type="domain" description="FAD/NAD(P)-binding" evidence="16">
    <location>
        <begin position="19"/>
        <end position="175"/>
    </location>
</feature>
<evidence type="ECO:0000256" key="7">
    <source>
        <dbReference type="ARBA" id="ARBA00022630"/>
    </source>
</evidence>
<dbReference type="PROSITE" id="PS51257">
    <property type="entry name" value="PROKAR_LIPOPROTEIN"/>
    <property type="match status" value="1"/>
</dbReference>
<feature type="binding site" evidence="14">
    <location>
        <position position="57"/>
    </location>
    <ligand>
        <name>FAD</name>
        <dbReference type="ChEBI" id="CHEBI:57692"/>
    </ligand>
</feature>
<name>A0A8J2HEB0_COTCN</name>
<evidence type="ECO:0000256" key="13">
    <source>
        <dbReference type="PIRNR" id="PIRNR000362"/>
    </source>
</evidence>
<keyword evidence="7 13" id="KW-0285">Flavoprotein</keyword>
<evidence type="ECO:0000256" key="3">
    <source>
        <dbReference type="ARBA" id="ARBA00008312"/>
    </source>
</evidence>
<evidence type="ECO:0000256" key="1">
    <source>
        <dbReference type="ARBA" id="ARBA00001974"/>
    </source>
</evidence>
<feature type="binding site" evidence="15">
    <location>
        <position position="379"/>
    </location>
    <ligand>
        <name>NADP(+)</name>
        <dbReference type="ChEBI" id="CHEBI:58349"/>
    </ligand>
</feature>
<dbReference type="PRINTS" id="PR00419">
    <property type="entry name" value="ADXRDTASE"/>
</dbReference>
<comment type="similarity">
    <text evidence="3 13">Belongs to the ferredoxin--NADP reductase type 1 family.</text>
</comment>
<dbReference type="EMBL" id="CAJNRD030001121">
    <property type="protein sequence ID" value="CAG5096728.1"/>
    <property type="molecule type" value="Genomic_DNA"/>
</dbReference>
<dbReference type="PANTHER" id="PTHR48467">
    <property type="entry name" value="GLUTAMATE SYNTHASE 1 [NADH], CHLOROPLASTIC-LIKE"/>
    <property type="match status" value="1"/>
</dbReference>
<keyword evidence="18" id="KW-1185">Reference proteome</keyword>
<evidence type="ECO:0000256" key="15">
    <source>
        <dbReference type="PIRSR" id="PIRSR000362-2"/>
    </source>
</evidence>
<evidence type="ECO:0000256" key="8">
    <source>
        <dbReference type="ARBA" id="ARBA00022827"/>
    </source>
</evidence>
<sequence>MSLRSVRKLSNLFKEAIPQVCIIGSGPAGFYACQQLLKLSENIHIDILERLPVPYGLVRFGVAPDHPEVKNVINTFEKIAKNSRVRFMGNINVGQDISVEELKDNYHAVLLAYGSDQDKLLGIVGEQLSNVISARKFVGWYNGVPSDKDLKINLNVEEAVIFGQGNVALDIARILLTPIDDLKKTDITSYALEELSKSKVKKVWLVGRRGPLQAAFTTAELREILKLQNCTTMWRSTDFEKVKEYLPQLSRPKKRLMELMLNNLSPTTFDDNNKINNKKLFAPIFYRGPKQIIGRDSVEKVVLSINDVVGLDFLTADAIPTCDEEEISCGLVFRSIGSKSVQINESIPFDPCRGRVINSHGKVQNNLYAAGWAATGPTGVILSTMTNAFQTGNLIKQELNVSDHKAGTKELIKILEKKNIPIVTFENWEKIDKAERDRGKLLGKPREKIVDVAQMLKVAFS</sequence>
<protein>
    <recommendedName>
        <fullName evidence="5 13">NADPH:adrenodoxin oxidoreductase, mitochondrial</fullName>
        <ecNumber evidence="4 13">1.18.1.6</ecNumber>
    </recommendedName>
</protein>
<dbReference type="SUPFAM" id="SSF51971">
    <property type="entry name" value="Nucleotide-binding domain"/>
    <property type="match status" value="2"/>
</dbReference>
<dbReference type="UniPathway" id="UPA00296"/>
<evidence type="ECO:0000256" key="6">
    <source>
        <dbReference type="ARBA" id="ARBA00022448"/>
    </source>
</evidence>
<evidence type="ECO:0000256" key="5">
    <source>
        <dbReference type="ARBA" id="ARBA00016287"/>
    </source>
</evidence>
<feature type="binding site" evidence="14">
    <location>
        <begin position="379"/>
        <end position="381"/>
    </location>
    <ligand>
        <name>FAD</name>
        <dbReference type="ChEBI" id="CHEBI:57692"/>
    </ligand>
</feature>
<dbReference type="Pfam" id="PF07992">
    <property type="entry name" value="Pyr_redox_2"/>
    <property type="match status" value="1"/>
</dbReference>
<dbReference type="OrthoDB" id="333024at2759"/>
<keyword evidence="11 13" id="KW-0560">Oxidoreductase</keyword>
<accession>A0A8J2HEB0</accession>
<dbReference type="EC" id="1.18.1.6" evidence="4 13"/>
<dbReference type="PANTHER" id="PTHR48467:SF1">
    <property type="entry name" value="GLUTAMATE SYNTHASE 1 [NADH], CHLOROPLASTIC-LIKE"/>
    <property type="match status" value="1"/>
</dbReference>
<dbReference type="GO" id="GO:0016491">
    <property type="term" value="F:oxidoreductase activity"/>
    <property type="evidence" value="ECO:0007669"/>
    <property type="project" value="UniProtKB-KW"/>
</dbReference>
<evidence type="ECO:0000256" key="2">
    <source>
        <dbReference type="ARBA" id="ARBA00004731"/>
    </source>
</evidence>
<dbReference type="GO" id="GO:0008203">
    <property type="term" value="P:cholesterol metabolic process"/>
    <property type="evidence" value="ECO:0007669"/>
    <property type="project" value="UniProtKB-UniPathway"/>
</dbReference>
<comment type="cofactor">
    <cofactor evidence="1 13 14">
        <name>FAD</name>
        <dbReference type="ChEBI" id="CHEBI:57692"/>
    </cofactor>
</comment>
<evidence type="ECO:0000256" key="11">
    <source>
        <dbReference type="ARBA" id="ARBA00023002"/>
    </source>
</evidence>
<keyword evidence="13" id="KW-0496">Mitochondrion</keyword>
<dbReference type="Gene3D" id="3.40.50.720">
    <property type="entry name" value="NAD(P)-binding Rossmann-like Domain"/>
    <property type="match status" value="1"/>
</dbReference>
<evidence type="ECO:0000256" key="4">
    <source>
        <dbReference type="ARBA" id="ARBA00013219"/>
    </source>
</evidence>
<dbReference type="FunFam" id="3.50.50.60:FF:000229">
    <property type="entry name" value="NADPH:adrenodoxin oxidoreductase, mitochondrial"/>
    <property type="match status" value="1"/>
</dbReference>
<reference evidence="17" key="1">
    <citation type="submission" date="2021-04" db="EMBL/GenBank/DDBJ databases">
        <authorList>
            <person name="Chebbi M.A.C M."/>
        </authorList>
    </citation>
    <scope>NUCLEOTIDE SEQUENCE</scope>
</reference>
<feature type="binding site" evidence="14">
    <location>
        <position position="28"/>
    </location>
    <ligand>
        <name>FAD</name>
        <dbReference type="ChEBI" id="CHEBI:57692"/>
    </ligand>
</feature>
<keyword evidence="10" id="KW-0249">Electron transport</keyword>
<evidence type="ECO:0000256" key="12">
    <source>
        <dbReference type="ARBA" id="ARBA00048933"/>
    </source>
</evidence>
<dbReference type="PIRSF" id="PIRSF000362">
    <property type="entry name" value="FNR"/>
    <property type="match status" value="1"/>
</dbReference>
<dbReference type="GO" id="GO:0005739">
    <property type="term" value="C:mitochondrion"/>
    <property type="evidence" value="ECO:0007669"/>
    <property type="project" value="UniProtKB-SubCell"/>
</dbReference>
<feature type="binding site" evidence="14">
    <location>
        <position position="372"/>
    </location>
    <ligand>
        <name>FAD</name>
        <dbReference type="ChEBI" id="CHEBI:57692"/>
    </ligand>
</feature>
<comment type="subcellular location">
    <subcellularLocation>
        <location evidence="13">Mitochondrion</location>
    </subcellularLocation>
</comment>
<evidence type="ECO:0000256" key="14">
    <source>
        <dbReference type="PIRSR" id="PIRSR000362-1"/>
    </source>
</evidence>